<dbReference type="GO" id="GO:0051731">
    <property type="term" value="F:polynucleotide 5'-hydroxyl-kinase activity"/>
    <property type="evidence" value="ECO:0007669"/>
    <property type="project" value="InterPro"/>
</dbReference>
<dbReference type="GO" id="GO:0005524">
    <property type="term" value="F:ATP binding"/>
    <property type="evidence" value="ECO:0007669"/>
    <property type="project" value="UniProtKB-KW"/>
</dbReference>
<comment type="subcellular location">
    <subcellularLocation>
        <location evidence="1">Nucleus</location>
        <location evidence="1">Nucleolus</location>
    </subcellularLocation>
</comment>
<organism evidence="11 12">
    <name type="scientific">Galdieria yellowstonensis</name>
    <dbReference type="NCBI Taxonomy" id="3028027"/>
    <lineage>
        <taxon>Eukaryota</taxon>
        <taxon>Rhodophyta</taxon>
        <taxon>Bangiophyceae</taxon>
        <taxon>Galdieriales</taxon>
        <taxon>Galdieriaceae</taxon>
        <taxon>Galdieria</taxon>
    </lineage>
</organism>
<dbReference type="Pfam" id="PF16575">
    <property type="entry name" value="CLP1_P"/>
    <property type="match status" value="1"/>
</dbReference>
<dbReference type="GO" id="GO:0005730">
    <property type="term" value="C:nucleolus"/>
    <property type="evidence" value="ECO:0007669"/>
    <property type="project" value="UniProtKB-SubCell"/>
</dbReference>
<evidence type="ECO:0000256" key="6">
    <source>
        <dbReference type="ARBA" id="ARBA00022777"/>
    </source>
</evidence>
<gene>
    <name evidence="11" type="ORF">GAYE_SCF05G2629</name>
</gene>
<evidence type="ECO:0000256" key="8">
    <source>
        <dbReference type="ARBA" id="ARBA00023242"/>
    </source>
</evidence>
<proteinExistence type="inferred from homology"/>
<evidence type="ECO:0000259" key="10">
    <source>
        <dbReference type="Pfam" id="PF25467"/>
    </source>
</evidence>
<dbReference type="InterPro" id="IPR045116">
    <property type="entry name" value="Clp1/Grc3"/>
</dbReference>
<dbReference type="SUPFAM" id="SSF52540">
    <property type="entry name" value="P-loop containing nucleoside triphosphate hydrolases"/>
    <property type="match status" value="1"/>
</dbReference>
<keyword evidence="6" id="KW-0418">Kinase</keyword>
<dbReference type="Gene3D" id="3.40.50.300">
    <property type="entry name" value="P-loop containing nucleotide triphosphate hydrolases"/>
    <property type="match status" value="1"/>
</dbReference>
<comment type="caution">
    <text evidence="11">The sequence shown here is derived from an EMBL/GenBank/DDBJ whole genome shotgun (WGS) entry which is preliminary data.</text>
</comment>
<dbReference type="InterPro" id="IPR057570">
    <property type="entry name" value="NOL9_C"/>
</dbReference>
<dbReference type="AlphaFoldDB" id="A0AAV9IBZ2"/>
<feature type="domain" description="Clp1 P-loop" evidence="9">
    <location>
        <begin position="240"/>
        <end position="430"/>
    </location>
</feature>
<evidence type="ECO:0000313" key="12">
    <source>
        <dbReference type="Proteomes" id="UP001300502"/>
    </source>
</evidence>
<dbReference type="InterPro" id="IPR032319">
    <property type="entry name" value="CLP1_P"/>
</dbReference>
<evidence type="ECO:0000256" key="7">
    <source>
        <dbReference type="ARBA" id="ARBA00022840"/>
    </source>
</evidence>
<evidence type="ECO:0000313" key="11">
    <source>
        <dbReference type="EMBL" id="KAK4524726.1"/>
    </source>
</evidence>
<keyword evidence="7" id="KW-0067">ATP-binding</keyword>
<keyword evidence="4" id="KW-0808">Transferase</keyword>
<evidence type="ECO:0000256" key="4">
    <source>
        <dbReference type="ARBA" id="ARBA00022679"/>
    </source>
</evidence>
<name>A0AAV9IBZ2_9RHOD</name>
<protein>
    <submittedName>
        <fullName evidence="11">Uncharacterized protein</fullName>
    </submittedName>
</protein>
<dbReference type="Proteomes" id="UP001300502">
    <property type="component" value="Unassembled WGS sequence"/>
</dbReference>
<evidence type="ECO:0000256" key="3">
    <source>
        <dbReference type="ARBA" id="ARBA00022552"/>
    </source>
</evidence>
<keyword evidence="5" id="KW-0547">Nucleotide-binding</keyword>
<dbReference type="Pfam" id="PF25467">
    <property type="entry name" value="NOL9_C"/>
    <property type="match status" value="1"/>
</dbReference>
<evidence type="ECO:0000259" key="9">
    <source>
        <dbReference type="Pfam" id="PF16575"/>
    </source>
</evidence>
<evidence type="ECO:0000256" key="2">
    <source>
        <dbReference type="ARBA" id="ARBA00011003"/>
    </source>
</evidence>
<keyword evidence="8" id="KW-0539">Nucleus</keyword>
<dbReference type="PANTHER" id="PTHR12755">
    <property type="entry name" value="CLEAVAGE/POLYADENYLATION FACTOR IA SUBUNIT CLP1P"/>
    <property type="match status" value="1"/>
</dbReference>
<evidence type="ECO:0000256" key="5">
    <source>
        <dbReference type="ARBA" id="ARBA00022741"/>
    </source>
</evidence>
<evidence type="ECO:0000256" key="1">
    <source>
        <dbReference type="ARBA" id="ARBA00004604"/>
    </source>
</evidence>
<dbReference type="InterPro" id="IPR027417">
    <property type="entry name" value="P-loop_NTPase"/>
</dbReference>
<dbReference type="PANTHER" id="PTHR12755:SF3">
    <property type="entry name" value="POLYNUCLEOTIDE 5'-HYDROXYL-KINASE NOL9"/>
    <property type="match status" value="1"/>
</dbReference>
<comment type="similarity">
    <text evidence="2">Belongs to the Clp1 family. NOL9/GRC3 subfamily.</text>
</comment>
<keyword evidence="12" id="KW-1185">Reference proteome</keyword>
<dbReference type="EMBL" id="JANCYU010000025">
    <property type="protein sequence ID" value="KAK4524726.1"/>
    <property type="molecule type" value="Genomic_DNA"/>
</dbReference>
<keyword evidence="3" id="KW-0698">rRNA processing</keyword>
<feature type="domain" description="NOL9 C-terminal" evidence="10">
    <location>
        <begin position="460"/>
        <end position="554"/>
    </location>
</feature>
<dbReference type="GO" id="GO:0000448">
    <property type="term" value="P:cleavage in ITS2 between 5.8S rRNA and LSU-rRNA of tricistronic rRNA transcript (SSU-rRNA, 5.8S rRNA, LSU-rRNA)"/>
    <property type="evidence" value="ECO:0007669"/>
    <property type="project" value="TreeGrafter"/>
</dbReference>
<accession>A0AAV9IBZ2</accession>
<sequence length="604" mass="69299">MNEHHNAFFPLLVDTEENDDVFPVSKELSDVEDTAVNQNNWKTSSVTPIEDLYLLRLDDYTCVVVLHNGQQLGIKGKGYIKVLRGKVSIHGNTFEANKSWMYIGVSAWDPLLLVESEDDNWKDESLSEISWWKDRFNEDVYLSAYTHLLLSQESMPTFAANTVVAFRSCDYMKVEHCEVPVFRAQDNNFTKLVSGLFLYKTGDIHRMSYFCVWDGWEELQRNIIQSTSCSFHSRLFLVCGDRGAGKSTAMRSLCNLLLKFHRHVWLLDTDLGQSEMMPPGMVSLVQLKSFFQSTPLTHETYDSVISYFIGVVTPRERPQVYKEAVQRLALEMLQRAHRTGEPCVINTHGWTTGLGLTILQFLFQLLQPTDVIQVEMKDSASKLSDTWFSDYVCSEKKVQRWKLIRYPWTTNSGDRLSSSERRQLQLIAYFCPQALCFLSPPSSAFTQSIAYQIGNHFAQLPVYKVWLNDMQVYSVDDNVNVIDREHIDTLLLGVVVGLCWNIEVISSYEKQGGEPLRCFGLGIVKAMERDKTILYISTPVDANKLKQVNTLVVSRFIPLPPAAYLWTGPMEPWFVSWDGLSLISSEMRSRNNIPRRRLSNKKET</sequence>
<reference evidence="11 12" key="1">
    <citation type="submission" date="2022-07" db="EMBL/GenBank/DDBJ databases">
        <title>Genome-wide signatures of adaptation to extreme environments.</title>
        <authorList>
            <person name="Cho C.H."/>
            <person name="Yoon H.S."/>
        </authorList>
    </citation>
    <scope>NUCLEOTIDE SEQUENCE [LARGE SCALE GENOMIC DNA]</scope>
    <source>
        <strain evidence="11 12">108.79 E11</strain>
    </source>
</reference>